<dbReference type="EC" id="2.3.1.48" evidence="1"/>
<organism evidence="13 14">
    <name type="scientific">Raphidocelis subcapitata</name>
    <dbReference type="NCBI Taxonomy" id="307507"/>
    <lineage>
        <taxon>Eukaryota</taxon>
        <taxon>Viridiplantae</taxon>
        <taxon>Chlorophyta</taxon>
        <taxon>core chlorophytes</taxon>
        <taxon>Chlorophyceae</taxon>
        <taxon>CS clade</taxon>
        <taxon>Sphaeropleales</taxon>
        <taxon>Selenastraceae</taxon>
        <taxon>Raphidocelis</taxon>
    </lineage>
</organism>
<reference evidence="13 14" key="1">
    <citation type="journal article" date="2018" name="Sci. Rep.">
        <title>Raphidocelis subcapitata (=Pseudokirchneriella subcapitata) provides an insight into genome evolution and environmental adaptations in the Sphaeropleales.</title>
        <authorList>
            <person name="Suzuki S."/>
            <person name="Yamaguchi H."/>
            <person name="Nakajima N."/>
            <person name="Kawachi M."/>
        </authorList>
    </citation>
    <scope>NUCLEOTIDE SEQUENCE [LARGE SCALE GENOMIC DNA]</scope>
    <source>
        <strain evidence="13 14">NIES-35</strain>
    </source>
</reference>
<feature type="region of interest" description="Disordered" evidence="11">
    <location>
        <begin position="289"/>
        <end position="374"/>
    </location>
</feature>
<comment type="similarity">
    <text evidence="6">Belongs to the acetyltransferase family. NAA60 subfamily.</text>
</comment>
<evidence type="ECO:0000313" key="14">
    <source>
        <dbReference type="Proteomes" id="UP000247498"/>
    </source>
</evidence>
<evidence type="ECO:0000256" key="2">
    <source>
        <dbReference type="ARBA" id="ARBA00022679"/>
    </source>
</evidence>
<keyword evidence="5" id="KW-0012">Acyltransferase</keyword>
<dbReference type="InterPro" id="IPR016181">
    <property type="entry name" value="Acyl_CoA_acyltransferase"/>
</dbReference>
<proteinExistence type="inferred from homology"/>
<feature type="compositionally biased region" description="Gly residues" evidence="11">
    <location>
        <begin position="503"/>
        <end position="517"/>
    </location>
</feature>
<comment type="catalytic activity">
    <reaction evidence="10">
        <text>N-terminal L-methionyl-[transmembrane protein] + acetyl-CoA = N-terminal N(alpha)-acetyl-L-methionyl-[transmembrane protein] + CoA + H(+)</text>
        <dbReference type="Rhea" id="RHEA:50604"/>
        <dbReference type="Rhea" id="RHEA-COMP:12745"/>
        <dbReference type="Rhea" id="RHEA-COMP:12746"/>
        <dbReference type="ChEBI" id="CHEBI:15378"/>
        <dbReference type="ChEBI" id="CHEBI:57287"/>
        <dbReference type="ChEBI" id="CHEBI:57288"/>
        <dbReference type="ChEBI" id="CHEBI:64731"/>
        <dbReference type="ChEBI" id="CHEBI:133414"/>
        <dbReference type="EC" id="2.3.1.259"/>
    </reaction>
</comment>
<dbReference type="SUPFAM" id="SSF55729">
    <property type="entry name" value="Acyl-CoA N-acyltransferases (Nat)"/>
    <property type="match status" value="1"/>
</dbReference>
<protein>
    <recommendedName>
        <fullName evidence="8">N-alpha-acetyltransferase 60</fullName>
        <ecNumber evidence="7">2.3.1.259</ecNumber>
        <ecNumber evidence="1">2.3.1.48</ecNumber>
    </recommendedName>
</protein>
<dbReference type="GO" id="GO:0004402">
    <property type="term" value="F:histone acetyltransferase activity"/>
    <property type="evidence" value="ECO:0007669"/>
    <property type="project" value="TreeGrafter"/>
</dbReference>
<dbReference type="Gene3D" id="3.40.630.30">
    <property type="match status" value="1"/>
</dbReference>
<evidence type="ECO:0000256" key="3">
    <source>
        <dbReference type="ARBA" id="ARBA00022829"/>
    </source>
</evidence>
<dbReference type="PROSITE" id="PS51186">
    <property type="entry name" value="GNAT"/>
    <property type="match status" value="1"/>
</dbReference>
<dbReference type="EC" id="2.3.1.259" evidence="7"/>
<keyword evidence="14" id="KW-1185">Reference proteome</keyword>
<keyword evidence="3" id="KW-0159">Chromosome partition</keyword>
<dbReference type="EMBL" id="BDRX01000052">
    <property type="protein sequence ID" value="GBF94521.1"/>
    <property type="molecule type" value="Genomic_DNA"/>
</dbReference>
<evidence type="ECO:0000256" key="6">
    <source>
        <dbReference type="ARBA" id="ARBA00025774"/>
    </source>
</evidence>
<evidence type="ECO:0000256" key="9">
    <source>
        <dbReference type="ARBA" id="ARBA00048017"/>
    </source>
</evidence>
<dbReference type="STRING" id="307507.A0A2V0P3S0"/>
<dbReference type="InterPro" id="IPR045141">
    <property type="entry name" value="NAA60-like"/>
</dbReference>
<dbReference type="OrthoDB" id="47374at2759"/>
<evidence type="ECO:0000256" key="8">
    <source>
        <dbReference type="ARBA" id="ARBA00026144"/>
    </source>
</evidence>
<comment type="catalytic activity">
    <reaction evidence="9">
        <text>L-lysyl-[protein] + acetyl-CoA = N(6)-acetyl-L-lysyl-[protein] + CoA + H(+)</text>
        <dbReference type="Rhea" id="RHEA:45948"/>
        <dbReference type="Rhea" id="RHEA-COMP:9752"/>
        <dbReference type="Rhea" id="RHEA-COMP:10731"/>
        <dbReference type="ChEBI" id="CHEBI:15378"/>
        <dbReference type="ChEBI" id="CHEBI:29969"/>
        <dbReference type="ChEBI" id="CHEBI:57287"/>
        <dbReference type="ChEBI" id="CHEBI:57288"/>
        <dbReference type="ChEBI" id="CHEBI:61930"/>
        <dbReference type="EC" id="2.3.1.48"/>
    </reaction>
</comment>
<evidence type="ECO:0000259" key="12">
    <source>
        <dbReference type="PROSITE" id="PS51186"/>
    </source>
</evidence>
<feature type="region of interest" description="Disordered" evidence="11">
    <location>
        <begin position="388"/>
        <end position="525"/>
    </location>
</feature>
<dbReference type="GO" id="GO:0007059">
    <property type="term" value="P:chromosome segregation"/>
    <property type="evidence" value="ECO:0007669"/>
    <property type="project" value="UniProtKB-KW"/>
</dbReference>
<evidence type="ECO:0000313" key="13">
    <source>
        <dbReference type="EMBL" id="GBF94521.1"/>
    </source>
</evidence>
<accession>A0A2V0P3S0</accession>
<feature type="compositionally biased region" description="Low complexity" evidence="11">
    <location>
        <begin position="394"/>
        <end position="420"/>
    </location>
</feature>
<sequence length="525" mass="55865">MQGVCQAAADGAAAAAAAAALATASAAAAVVGGGGADGAAHASSLEAQVFVRPLAPEDLGCVKAAHNALFPIDYDDAFFNKAVRGLDRIFSWGAFAASPGAPGGGELVGFVTARLVKLHECETHDRALMGLSSLVLDHDCVAYILTLGVLDGWRGRGLALRLIGLVGAHAAATRARAVFLHVISYNAAAIRLYSRAGFACAGRLPSFYVIQSGRQPDPSTPVYDAFLFVRHVGGEWGGAVWGAVAALAVSPLRAAWGRLYGCIPPLYRQQQQPGQAVLLQDLPPAPTLCHSAAGAGVHPQLHPPLPPPQPQPMQLHPHMQPQPMQPHLPMQPHQQPQPMDWQGAATWHGNGPDRRPDQYQGQPRPQPAWPAGLGNAAALDWGRHARQRLEEAQQRAQQQRAQRQQPQQQQPQQQQQYPQQWWPQEGEHQPNAEACWAGRPPQGPGQRQNGAPYLRGVAEAAAAPPPPQQQQQHREALDRAPQQQTGHSHMLRWLFNPQWRQASGGGGGGGSGGGCGGDVPPVQRG</sequence>
<feature type="compositionally biased region" description="Low complexity" evidence="11">
    <location>
        <begin position="312"/>
        <end position="339"/>
    </location>
</feature>
<evidence type="ECO:0000256" key="4">
    <source>
        <dbReference type="ARBA" id="ARBA00022853"/>
    </source>
</evidence>
<dbReference type="Pfam" id="PF00583">
    <property type="entry name" value="Acetyltransf_1"/>
    <property type="match status" value="1"/>
</dbReference>
<feature type="domain" description="N-acetyltransferase" evidence="12">
    <location>
        <begin position="49"/>
        <end position="229"/>
    </location>
</feature>
<evidence type="ECO:0000256" key="1">
    <source>
        <dbReference type="ARBA" id="ARBA00013184"/>
    </source>
</evidence>
<keyword evidence="4" id="KW-0156">Chromatin regulator</keyword>
<evidence type="ECO:0000256" key="11">
    <source>
        <dbReference type="SAM" id="MobiDB-lite"/>
    </source>
</evidence>
<dbReference type="Proteomes" id="UP000247498">
    <property type="component" value="Unassembled WGS sequence"/>
</dbReference>
<dbReference type="PANTHER" id="PTHR14744:SF15">
    <property type="entry name" value="N-ALPHA-ACETYLTRANSFERASE 60"/>
    <property type="match status" value="1"/>
</dbReference>
<dbReference type="GO" id="GO:0000139">
    <property type="term" value="C:Golgi membrane"/>
    <property type="evidence" value="ECO:0007669"/>
    <property type="project" value="TreeGrafter"/>
</dbReference>
<evidence type="ECO:0000256" key="7">
    <source>
        <dbReference type="ARBA" id="ARBA00026111"/>
    </source>
</evidence>
<keyword evidence="2 13" id="KW-0808">Transferase</keyword>
<dbReference type="GO" id="GO:0120518">
    <property type="term" value="F:protein N-terminal-methionine acetyltransferase activity"/>
    <property type="evidence" value="ECO:0007669"/>
    <property type="project" value="UniProtKB-EC"/>
</dbReference>
<evidence type="ECO:0000256" key="5">
    <source>
        <dbReference type="ARBA" id="ARBA00023315"/>
    </source>
</evidence>
<dbReference type="PANTHER" id="PTHR14744">
    <property type="entry name" value="N-ALPHA-ACETYLTRANSFERASE 60"/>
    <property type="match status" value="1"/>
</dbReference>
<comment type="caution">
    <text evidence="13">The sequence shown here is derived from an EMBL/GenBank/DDBJ whole genome shotgun (WGS) entry which is preliminary data.</text>
</comment>
<dbReference type="InterPro" id="IPR000182">
    <property type="entry name" value="GNAT_dom"/>
</dbReference>
<dbReference type="InParanoid" id="A0A2V0P3S0"/>
<name>A0A2V0P3S0_9CHLO</name>
<feature type="compositionally biased region" description="Pro residues" evidence="11">
    <location>
        <begin position="301"/>
        <end position="311"/>
    </location>
</feature>
<gene>
    <name evidence="13" type="ORF">Rsub_07055</name>
</gene>
<dbReference type="AlphaFoldDB" id="A0A2V0P3S0"/>
<evidence type="ECO:0000256" key="10">
    <source>
        <dbReference type="ARBA" id="ARBA00048848"/>
    </source>
</evidence>